<evidence type="ECO:0000313" key="4">
    <source>
        <dbReference type="Proteomes" id="UP000254647"/>
    </source>
</evidence>
<evidence type="ECO:0000313" key="3">
    <source>
        <dbReference type="EMBL" id="STC88427.1"/>
    </source>
</evidence>
<feature type="region of interest" description="Disordered" evidence="1">
    <location>
        <begin position="273"/>
        <end position="315"/>
    </location>
</feature>
<dbReference type="Pfam" id="PF06056">
    <property type="entry name" value="Terminase_5"/>
    <property type="match status" value="1"/>
</dbReference>
<name>A0A376DGJ0_ECOLX</name>
<accession>A0A376DGJ0</accession>
<evidence type="ECO:0000259" key="2">
    <source>
        <dbReference type="Pfam" id="PF06056"/>
    </source>
</evidence>
<dbReference type="AlphaFoldDB" id="A0A376DGJ0"/>
<dbReference type="InterPro" id="IPR009057">
    <property type="entry name" value="Homeodomain-like_sf"/>
</dbReference>
<organism evidence="3 4">
    <name type="scientific">Escherichia coli</name>
    <dbReference type="NCBI Taxonomy" id="562"/>
    <lineage>
        <taxon>Bacteria</taxon>
        <taxon>Pseudomonadati</taxon>
        <taxon>Pseudomonadota</taxon>
        <taxon>Gammaproteobacteria</taxon>
        <taxon>Enterobacterales</taxon>
        <taxon>Enterobacteriaceae</taxon>
        <taxon>Escherichia</taxon>
    </lineage>
</organism>
<dbReference type="Proteomes" id="UP000254647">
    <property type="component" value="Unassembled WGS sequence"/>
</dbReference>
<reference evidence="3 4" key="1">
    <citation type="submission" date="2018-06" db="EMBL/GenBank/DDBJ databases">
        <authorList>
            <consortium name="Pathogen Informatics"/>
            <person name="Doyle S."/>
        </authorList>
    </citation>
    <scope>NUCLEOTIDE SEQUENCE [LARGE SCALE GENOMIC DNA]</scope>
    <source>
        <strain evidence="3 4">NCTC10767</strain>
    </source>
</reference>
<evidence type="ECO:0000256" key="1">
    <source>
        <dbReference type="SAM" id="MobiDB-lite"/>
    </source>
</evidence>
<dbReference type="SUPFAM" id="SSF46689">
    <property type="entry name" value="Homeodomain-like"/>
    <property type="match status" value="1"/>
</dbReference>
<feature type="compositionally biased region" description="Basic and acidic residues" evidence="1">
    <location>
        <begin position="285"/>
        <end position="305"/>
    </location>
</feature>
<gene>
    <name evidence="3" type="primary">P_1</name>
    <name evidence="3" type="ORF">NCTC10767_04762</name>
</gene>
<feature type="compositionally biased region" description="Basic residues" evidence="1">
    <location>
        <begin position="273"/>
        <end position="282"/>
    </location>
</feature>
<dbReference type="Pfam" id="PF03237">
    <property type="entry name" value="Terminase_6N"/>
    <property type="match status" value="1"/>
</dbReference>
<dbReference type="InterPro" id="IPR010332">
    <property type="entry name" value="ATPase_terminase-su_N"/>
</dbReference>
<sequence length="315" mass="36691">MIQDVFIRMRAKQLYWQGYTPADIAQLMGINQNTVYSWKKRDEWDATPPIQRVTQSIDARLIQLTAKPDKSGGDFKEIDLLTRQLKKLNDGQGEQAVSGKKPRRRKLKNHFTEEQIVALREKILPSLAWHQREWYDNRHHRNRMILKSRQIGATWYFAREALLDALRDDVSAGYQRNQIFLSASRRQAYQFKHFIQQAALEVDVELKGGDKIVLSNGAELHFLGTSAATAQSYTGHLKFDEFFLGSVTLWNSGRLLGQWRHWKGLREPTFQHRQVKHMRRISSGRGDRWNSEQPRSKRSEFDVSHAHLKGGRALS</sequence>
<feature type="domain" description="Terminase ATPase subunit N-terminal" evidence="2">
    <location>
        <begin position="7"/>
        <end position="63"/>
    </location>
</feature>
<proteinExistence type="predicted"/>
<dbReference type="EMBL" id="UFXW01000004">
    <property type="protein sequence ID" value="STC88427.1"/>
    <property type="molecule type" value="Genomic_DNA"/>
</dbReference>
<dbReference type="InterPro" id="IPR027417">
    <property type="entry name" value="P-loop_NTPase"/>
</dbReference>
<feature type="compositionally biased region" description="Basic residues" evidence="1">
    <location>
        <begin position="306"/>
        <end position="315"/>
    </location>
</feature>
<protein>
    <submittedName>
        <fullName evidence="3">Terminase, ATPase subunit (GpP)</fullName>
    </submittedName>
</protein>
<dbReference type="Gene3D" id="3.40.50.300">
    <property type="entry name" value="P-loop containing nucleotide triphosphate hydrolases"/>
    <property type="match status" value="1"/>
</dbReference>